<dbReference type="EMBL" id="PDLN01000001">
    <property type="protein sequence ID" value="RDW94647.1"/>
    <property type="molecule type" value="Genomic_DNA"/>
</dbReference>
<comment type="caution">
    <text evidence="2">The sequence shown here is derived from an EMBL/GenBank/DDBJ whole genome shotgun (WGS) entry which is preliminary data.</text>
</comment>
<keyword evidence="3" id="KW-1185">Reference proteome</keyword>
<feature type="compositionally biased region" description="Acidic residues" evidence="1">
    <location>
        <begin position="106"/>
        <end position="115"/>
    </location>
</feature>
<feature type="region of interest" description="Disordered" evidence="1">
    <location>
        <begin position="100"/>
        <end position="136"/>
    </location>
</feature>
<proteinExistence type="predicted"/>
<accession>A0A3D8T7V7</accession>
<evidence type="ECO:0000313" key="2">
    <source>
        <dbReference type="EMBL" id="RDW94647.1"/>
    </source>
</evidence>
<protein>
    <submittedName>
        <fullName evidence="2">Uncharacterized protein</fullName>
    </submittedName>
</protein>
<sequence>MEPANEPQPTLRTTSRQTSDLTSSDLRFPKAATDFNVRTENWIKHASRTTMASRSEALADEGILGESAYDFIDTDTESRDDNATESVASTDFSRTYDVASLAGSDQSDEQSEDDENHAAPSIPTYAGLDQSTDTPTIGRTSQIVLEELEKPLAQSIEFEEPFSLGAVSVKHTVEECTEAVTVDICRTHSIPGSPKIISVTIRQTMAKQGLSTKDPLRILYIGSHAARQDILRKIGRAMHANVDSRPRTLQRTSSSQLFNVVPISAFGSEQTPEIELMHSSKYQMKIEHCISAEAQPYESRPEKPPMIKLHIEDGLPYNSVPEGEKFKVEPPGELPQVAIFYRSDSDDLEARKTRTITRKFLSRYNIPSIVISHIQLIEKVEYMALDQHSIHMCLESRDHSGRGNIIHRRLPIDLERFLNIDDRQMNRNLAYLTSVQDSDNAATVSKDLQKNDIAAVNAQDLEKTFSLTDSMHMLRQRNGAALRALWPVSLLLLSVFAAILTGIPSYRSVSGPAISINSKSMSVMPVSTTTVPVVGPVSRITATASPETSKTPTRTITVTQSKPSAPNSLAVVSSIDLGKIASSHPHSSKPANKTTVCGAEVLGDREILIRIPSATKLSWLSNEAMSVNVTRGNNTVDFERIYSSDEGLVLSLGKKEAYGILNISIVTTRKPRINETFEVDFGTSAYQAMQSIWNRLSALIPNDQQIAEGTSTAGQYYAQMQEIFQHILGQNFKHSQSAKEHIEGAKTVASVSSARVTDFVKSISLEAAKQTAIMSKELGIRMSAAEAKVSKKLKSLSHLREPLDDGLLGAQVQSKLLWLKMQGKHAEHDAYKQRAKLAIRQRGDSNKSRRAIAKQQRKAGRAAKKAANKIARAAKKMRT</sequence>
<dbReference type="AlphaFoldDB" id="A0A3D8T7V7"/>
<reference evidence="2 3" key="1">
    <citation type="journal article" date="2018" name="IMA Fungus">
        <title>IMA Genome-F 9: Draft genome sequence of Annulohypoxylon stygium, Aspergillus mulundensis, Berkeleyomyces basicola (syn. Thielaviopsis basicola), Ceratocystis smalleyi, two Cercospora beticola strains, Coleophoma cylindrospora, Fusarium fracticaudum, Phialophora cf. hyalina, and Morchella septimelata.</title>
        <authorList>
            <person name="Wingfield B.D."/>
            <person name="Bills G.F."/>
            <person name="Dong Y."/>
            <person name="Huang W."/>
            <person name="Nel W.J."/>
            <person name="Swalarsk-Parry B.S."/>
            <person name="Vaghefi N."/>
            <person name="Wilken P.M."/>
            <person name="An Z."/>
            <person name="de Beer Z.W."/>
            <person name="De Vos L."/>
            <person name="Chen L."/>
            <person name="Duong T.A."/>
            <person name="Gao Y."/>
            <person name="Hammerbacher A."/>
            <person name="Kikkert J.R."/>
            <person name="Li Y."/>
            <person name="Li H."/>
            <person name="Li K."/>
            <person name="Li Q."/>
            <person name="Liu X."/>
            <person name="Ma X."/>
            <person name="Naidoo K."/>
            <person name="Pethybridge S.J."/>
            <person name="Sun J."/>
            <person name="Steenkamp E.T."/>
            <person name="van der Nest M.A."/>
            <person name="van Wyk S."/>
            <person name="Wingfield M.J."/>
            <person name="Xiong C."/>
            <person name="Yue Q."/>
            <person name="Zhang X."/>
        </authorList>
    </citation>
    <scope>NUCLEOTIDE SEQUENCE [LARGE SCALE GENOMIC DNA]</scope>
    <source>
        <strain evidence="2 3">BP5796</strain>
    </source>
</reference>
<feature type="region of interest" description="Disordered" evidence="1">
    <location>
        <begin position="840"/>
        <end position="879"/>
    </location>
</feature>
<dbReference type="OrthoDB" id="4925544at2759"/>
<evidence type="ECO:0000256" key="1">
    <source>
        <dbReference type="SAM" id="MobiDB-lite"/>
    </source>
</evidence>
<feature type="compositionally biased region" description="Basic residues" evidence="1">
    <location>
        <begin position="848"/>
        <end position="879"/>
    </location>
</feature>
<feature type="region of interest" description="Disordered" evidence="1">
    <location>
        <begin position="1"/>
        <end position="30"/>
    </location>
</feature>
<name>A0A3D8T7V7_9HELO</name>
<dbReference type="Proteomes" id="UP000256328">
    <property type="component" value="Unassembled WGS sequence"/>
</dbReference>
<feature type="compositionally biased region" description="Polar residues" evidence="1">
    <location>
        <begin position="7"/>
        <end position="25"/>
    </location>
</feature>
<organism evidence="2 3">
    <name type="scientific">Coleophoma crateriformis</name>
    <dbReference type="NCBI Taxonomy" id="565419"/>
    <lineage>
        <taxon>Eukaryota</taxon>
        <taxon>Fungi</taxon>
        <taxon>Dikarya</taxon>
        <taxon>Ascomycota</taxon>
        <taxon>Pezizomycotina</taxon>
        <taxon>Leotiomycetes</taxon>
        <taxon>Helotiales</taxon>
        <taxon>Dermateaceae</taxon>
        <taxon>Coleophoma</taxon>
    </lineage>
</organism>
<evidence type="ECO:0000313" key="3">
    <source>
        <dbReference type="Proteomes" id="UP000256328"/>
    </source>
</evidence>
<gene>
    <name evidence="2" type="ORF">BP5796_00410</name>
</gene>